<dbReference type="InterPro" id="IPR025652">
    <property type="entry name" value="TesB_C"/>
</dbReference>
<dbReference type="CDD" id="cd03444">
    <property type="entry name" value="Thioesterase_II_repeat1"/>
    <property type="match status" value="1"/>
</dbReference>
<dbReference type="GO" id="GO:0006637">
    <property type="term" value="P:acyl-CoA metabolic process"/>
    <property type="evidence" value="ECO:0007669"/>
    <property type="project" value="InterPro"/>
</dbReference>
<evidence type="ECO:0000256" key="4">
    <source>
        <dbReference type="ARBA" id="ARBA00023098"/>
    </source>
</evidence>
<organism evidence="7">
    <name type="scientific">freshwater metagenome</name>
    <dbReference type="NCBI Taxonomy" id="449393"/>
    <lineage>
        <taxon>unclassified sequences</taxon>
        <taxon>metagenomes</taxon>
        <taxon>ecological metagenomes</taxon>
    </lineage>
</organism>
<feature type="domain" description="Acyl-CoA thioesterase 2 C-terminal" evidence="5">
    <location>
        <begin position="171"/>
        <end position="279"/>
    </location>
</feature>
<dbReference type="Pfam" id="PF02551">
    <property type="entry name" value="Acyl_CoA_thio"/>
    <property type="match status" value="1"/>
</dbReference>
<evidence type="ECO:0000259" key="6">
    <source>
        <dbReference type="Pfam" id="PF13622"/>
    </source>
</evidence>
<evidence type="ECO:0000256" key="2">
    <source>
        <dbReference type="ARBA" id="ARBA00011881"/>
    </source>
</evidence>
<dbReference type="FunFam" id="2.40.160.210:FF:000001">
    <property type="entry name" value="Acyl-CoA thioesterase II"/>
    <property type="match status" value="1"/>
</dbReference>
<evidence type="ECO:0000313" key="7">
    <source>
        <dbReference type="EMBL" id="CAB4590008.1"/>
    </source>
</evidence>
<dbReference type="InterPro" id="IPR029069">
    <property type="entry name" value="HotDog_dom_sf"/>
</dbReference>
<keyword evidence="3" id="KW-0378">Hydrolase</keyword>
<name>A0A6J6FZF4_9ZZZZ</name>
<dbReference type="GO" id="GO:0009062">
    <property type="term" value="P:fatty acid catabolic process"/>
    <property type="evidence" value="ECO:0007669"/>
    <property type="project" value="TreeGrafter"/>
</dbReference>
<dbReference type="InterPro" id="IPR049449">
    <property type="entry name" value="TesB_ACOT8-like_N"/>
</dbReference>
<dbReference type="InterPro" id="IPR042171">
    <property type="entry name" value="Acyl-CoA_hotdog"/>
</dbReference>
<comment type="similarity">
    <text evidence="1">Belongs to the C/M/P thioester hydrolase family.</text>
</comment>
<dbReference type="Pfam" id="PF13622">
    <property type="entry name" value="4HBT_3"/>
    <property type="match status" value="1"/>
</dbReference>
<dbReference type="EMBL" id="CAEZZK010000125">
    <property type="protein sequence ID" value="CAB4761893.1"/>
    <property type="molecule type" value="Genomic_DNA"/>
</dbReference>
<dbReference type="CDD" id="cd03445">
    <property type="entry name" value="Thioesterase_II_repeat2"/>
    <property type="match status" value="1"/>
</dbReference>
<dbReference type="AlphaFoldDB" id="A0A6J6FZF4"/>
<dbReference type="Gene3D" id="2.40.160.210">
    <property type="entry name" value="Acyl-CoA thioesterase, double hotdog domain"/>
    <property type="match status" value="1"/>
</dbReference>
<evidence type="ECO:0000256" key="1">
    <source>
        <dbReference type="ARBA" id="ARBA00006538"/>
    </source>
</evidence>
<dbReference type="SUPFAM" id="SSF54637">
    <property type="entry name" value="Thioesterase/thiol ester dehydrase-isomerase"/>
    <property type="match status" value="2"/>
</dbReference>
<dbReference type="PANTHER" id="PTHR11066">
    <property type="entry name" value="ACYL-COA THIOESTERASE"/>
    <property type="match status" value="1"/>
</dbReference>
<sequence length="284" mass="32094">MQSPLDDLIKLLDLEVIEVNIFRGVSPDESRQRVFGGQVAGQALIAASRTVDDKSRHVHSLHAYFLRPGDPTVPILYEVDRIRDGKSFTTRRVIAIQHGKAIFNLQASFQIHEEGLEHYISMPGDLPKAETLPDFKERMAPYKEQMGDWYDRPRPIDLRYIDSDPISRKKKVSAGQKLWMRADGKLPDDPVLHACIVTYASDMSLLDTTLLPHGRSWTDQGVQMASLDHVMWFHRPFRADEWLLYDQLAISSSNARGIASGSIFAESGELVVTVVQEGLTRLVN</sequence>
<feature type="domain" description="Acyl-CoA thioesterase-like N-terminal HotDog" evidence="6">
    <location>
        <begin position="33"/>
        <end position="110"/>
    </location>
</feature>
<dbReference type="InterPro" id="IPR003703">
    <property type="entry name" value="Acyl_CoA_thio"/>
</dbReference>
<proteinExistence type="inferred from homology"/>
<protein>
    <submittedName>
        <fullName evidence="7">Unannotated protein</fullName>
    </submittedName>
</protein>
<accession>A0A6J6FZF4</accession>
<comment type="subunit">
    <text evidence="2">Homotetramer.</text>
</comment>
<dbReference type="PANTHER" id="PTHR11066:SF34">
    <property type="entry name" value="ACYL-COENZYME A THIOESTERASE 8"/>
    <property type="match status" value="1"/>
</dbReference>
<evidence type="ECO:0000256" key="3">
    <source>
        <dbReference type="ARBA" id="ARBA00022801"/>
    </source>
</evidence>
<evidence type="ECO:0000313" key="8">
    <source>
        <dbReference type="EMBL" id="CAB4761893.1"/>
    </source>
</evidence>
<dbReference type="EMBL" id="CAEZUN010000001">
    <property type="protein sequence ID" value="CAB4590008.1"/>
    <property type="molecule type" value="Genomic_DNA"/>
</dbReference>
<reference evidence="7" key="1">
    <citation type="submission" date="2020-05" db="EMBL/GenBank/DDBJ databases">
        <authorList>
            <person name="Chiriac C."/>
            <person name="Salcher M."/>
            <person name="Ghai R."/>
            <person name="Kavagutti S V."/>
        </authorList>
    </citation>
    <scope>NUCLEOTIDE SEQUENCE</scope>
</reference>
<dbReference type="GO" id="GO:0047617">
    <property type="term" value="F:fatty acyl-CoA hydrolase activity"/>
    <property type="evidence" value="ECO:0007669"/>
    <property type="project" value="InterPro"/>
</dbReference>
<evidence type="ECO:0000259" key="5">
    <source>
        <dbReference type="Pfam" id="PF02551"/>
    </source>
</evidence>
<gene>
    <name evidence="7" type="ORF">UFOPK1826_00001</name>
    <name evidence="8" type="ORF">UFOPK2855_00710</name>
</gene>
<keyword evidence="4" id="KW-0443">Lipid metabolism</keyword>